<evidence type="ECO:0000256" key="2">
    <source>
        <dbReference type="SAM" id="Phobius"/>
    </source>
</evidence>
<keyword evidence="4" id="KW-1185">Reference proteome</keyword>
<feature type="transmembrane region" description="Helical" evidence="2">
    <location>
        <begin position="422"/>
        <end position="442"/>
    </location>
</feature>
<dbReference type="SUPFAM" id="SSF82714">
    <property type="entry name" value="Multidrug efflux transporter AcrB TolC docking domain, DN and DC subdomains"/>
    <property type="match status" value="2"/>
</dbReference>
<dbReference type="EMBL" id="BAAAPZ010000002">
    <property type="protein sequence ID" value="GAA2090343.1"/>
    <property type="molecule type" value="Genomic_DNA"/>
</dbReference>
<evidence type="ECO:0000313" key="4">
    <source>
        <dbReference type="Proteomes" id="UP001500984"/>
    </source>
</evidence>
<dbReference type="Gene3D" id="3.30.70.1430">
    <property type="entry name" value="Multidrug efflux transporter AcrB pore domain"/>
    <property type="match status" value="2"/>
</dbReference>
<gene>
    <name evidence="3" type="ORF">GCM10009823_06720</name>
</gene>
<feature type="region of interest" description="Disordered" evidence="1">
    <location>
        <begin position="1188"/>
        <end position="1208"/>
    </location>
</feature>
<feature type="transmembrane region" description="Helical" evidence="2">
    <location>
        <begin position="7"/>
        <end position="25"/>
    </location>
</feature>
<dbReference type="Gene3D" id="3.30.70.1440">
    <property type="entry name" value="Multidrug efflux transporter AcrB pore domain"/>
    <property type="match status" value="2"/>
</dbReference>
<feature type="region of interest" description="Disordered" evidence="1">
    <location>
        <begin position="917"/>
        <end position="939"/>
    </location>
</feature>
<feature type="transmembrane region" description="Helical" evidence="2">
    <location>
        <begin position="1023"/>
        <end position="1042"/>
    </location>
</feature>
<feature type="compositionally biased region" description="Basic and acidic residues" evidence="1">
    <location>
        <begin position="524"/>
        <end position="533"/>
    </location>
</feature>
<dbReference type="PANTHER" id="PTHR32063">
    <property type="match status" value="1"/>
</dbReference>
<feature type="transmembrane region" description="Helical" evidence="2">
    <location>
        <begin position="1121"/>
        <end position="1142"/>
    </location>
</feature>
<feature type="region of interest" description="Disordered" evidence="1">
    <location>
        <begin position="838"/>
        <end position="867"/>
    </location>
</feature>
<dbReference type="SUPFAM" id="SSF82866">
    <property type="entry name" value="Multidrug efflux transporter AcrB transmembrane domain"/>
    <property type="match status" value="2"/>
</dbReference>
<feature type="compositionally biased region" description="Acidic residues" evidence="1">
    <location>
        <begin position="928"/>
        <end position="939"/>
    </location>
</feature>
<reference evidence="3 4" key="1">
    <citation type="journal article" date="2019" name="Int. J. Syst. Evol. Microbiol.">
        <title>The Global Catalogue of Microorganisms (GCM) 10K type strain sequencing project: providing services to taxonomists for standard genome sequencing and annotation.</title>
        <authorList>
            <consortium name="The Broad Institute Genomics Platform"/>
            <consortium name="The Broad Institute Genome Sequencing Center for Infectious Disease"/>
            <person name="Wu L."/>
            <person name="Ma J."/>
        </authorList>
    </citation>
    <scope>NUCLEOTIDE SEQUENCE [LARGE SCALE GENOMIC DNA]</scope>
    <source>
        <strain evidence="3 4">JCM 15900</strain>
    </source>
</reference>
<feature type="region of interest" description="Disordered" evidence="1">
    <location>
        <begin position="524"/>
        <end position="556"/>
    </location>
</feature>
<evidence type="ECO:0000313" key="3">
    <source>
        <dbReference type="EMBL" id="GAA2090343.1"/>
    </source>
</evidence>
<dbReference type="Pfam" id="PF00873">
    <property type="entry name" value="ACR_tran"/>
    <property type="match status" value="3"/>
</dbReference>
<name>A0ABN2WEV9_9MICO</name>
<feature type="transmembrane region" description="Helical" evidence="2">
    <location>
        <begin position="351"/>
        <end position="371"/>
    </location>
</feature>
<keyword evidence="2" id="KW-0812">Transmembrane</keyword>
<dbReference type="Proteomes" id="UP001500984">
    <property type="component" value="Unassembled WGS sequence"/>
</dbReference>
<feature type="transmembrane region" description="Helical" evidence="2">
    <location>
        <begin position="1049"/>
        <end position="1073"/>
    </location>
</feature>
<feature type="region of interest" description="Disordered" evidence="1">
    <location>
        <begin position="876"/>
        <end position="895"/>
    </location>
</feature>
<evidence type="ECO:0000256" key="1">
    <source>
        <dbReference type="SAM" id="MobiDB-lite"/>
    </source>
</evidence>
<keyword evidence="2" id="KW-0472">Membrane</keyword>
<dbReference type="PANTHER" id="PTHR32063:SF0">
    <property type="entry name" value="SWARMING MOTILITY PROTEIN SWRC"/>
    <property type="match status" value="1"/>
</dbReference>
<feature type="transmembrane region" description="Helical" evidence="2">
    <location>
        <begin position="454"/>
        <end position="481"/>
    </location>
</feature>
<dbReference type="InterPro" id="IPR001036">
    <property type="entry name" value="Acrflvin-R"/>
</dbReference>
<dbReference type="InterPro" id="IPR027463">
    <property type="entry name" value="AcrB_DN_DC_subdom"/>
</dbReference>
<feature type="transmembrane region" description="Helical" evidence="2">
    <location>
        <begin position="325"/>
        <end position="344"/>
    </location>
</feature>
<dbReference type="PRINTS" id="PR00702">
    <property type="entry name" value="ACRIFLAVINRP"/>
</dbReference>
<comment type="caution">
    <text evidence="3">The sequence shown here is derived from an EMBL/GenBank/DDBJ whole genome shotgun (WGS) entry which is preliminary data.</text>
</comment>
<dbReference type="Gene3D" id="3.30.70.1320">
    <property type="entry name" value="Multidrug efflux transporter AcrB pore domain like"/>
    <property type="match status" value="1"/>
</dbReference>
<accession>A0ABN2WEV9</accession>
<dbReference type="SUPFAM" id="SSF82693">
    <property type="entry name" value="Multidrug efflux transporter AcrB pore domain, PN1, PN2, PC1 and PC2 subdomains"/>
    <property type="match status" value="3"/>
</dbReference>
<evidence type="ECO:0008006" key="5">
    <source>
        <dbReference type="Google" id="ProtNLM"/>
    </source>
</evidence>
<dbReference type="Gene3D" id="1.20.1640.10">
    <property type="entry name" value="Multidrug efflux transporter AcrB transmembrane domain"/>
    <property type="match status" value="4"/>
</dbReference>
<feature type="transmembrane region" description="Helical" evidence="2">
    <location>
        <begin position="1079"/>
        <end position="1100"/>
    </location>
</feature>
<feature type="transmembrane region" description="Helical" evidence="2">
    <location>
        <begin position="1154"/>
        <end position="1179"/>
    </location>
</feature>
<protein>
    <recommendedName>
        <fullName evidence="5">Hydrophobic/amphiphilic exporter-1, HAE1 family</fullName>
    </recommendedName>
</protein>
<dbReference type="Gene3D" id="3.30.2090.10">
    <property type="entry name" value="Multidrug efflux transporter AcrB TolC docking domain, DN and DC subdomains"/>
    <property type="match status" value="3"/>
</dbReference>
<organism evidence="3 4">
    <name type="scientific">Brevibacterium salitolerans</name>
    <dbReference type="NCBI Taxonomy" id="1403566"/>
    <lineage>
        <taxon>Bacteria</taxon>
        <taxon>Bacillati</taxon>
        <taxon>Actinomycetota</taxon>
        <taxon>Actinomycetes</taxon>
        <taxon>Micrococcales</taxon>
        <taxon>Brevibacteriaceae</taxon>
        <taxon>Brevibacterium</taxon>
    </lineage>
</organism>
<keyword evidence="2" id="KW-1133">Transmembrane helix</keyword>
<proteinExistence type="predicted"/>
<feature type="transmembrane region" description="Helical" evidence="2">
    <location>
        <begin position="579"/>
        <end position="597"/>
    </location>
</feature>
<sequence length="1208" mass="127026">MSLLNRLIVGMITAAVMVFGIVATTKLNQETMPSISTPGIMVSASLPGASPEVIEDSVTAPLETALMAVPEVDEVTTETSPGSMFATVMWPFDADEDQLTAEVRQAVDGAASSLPETAETEVVPASMDSAPVVSLAVSSSSGEEDLSERVESGLVPELESLSGVASVDLSGQREQEVSVVLDAAAAEEHGIAAPQIMEAVEAAGTVTPGGSTTEDGRSLSVEVGSELDAVEAVGSTPLQTEDGPVVLSDIADVELAQVEQTSLSRANGEDALSLSVVKTPQANVVEVSHAVADTLDRLGPQLGDDVEFTTIFDQAPDIEQSIHDLSVEGGLGLLFAVLVILAFLGTFRSTIIAAISIPMSLLIAMIGLWVGEYTLNLLTLGALTIAVGRVVDDSIVVIENIRRRQGTSELTVEDIVASVRQVAGAVTASTLTAVAVFLPIAFVSGIAGQLFRPFAITVSLAMLASLLVSLTIVPTLSYWFLRHSPKPLKPARQERTDARYAAWQERQEEKALARQERANARIEKRNAKREAKGRAPLPPVAAHPVARPAASGEASGPIDRLQQGFLPTIQAALRHPGRTVGISVLVLVLTLVLATFLKTDLLGDQGQSSLYVTQELEDGTALETSDEAAQKVEEVLAADGDVADYLSTIGGDMYGGGSASNSFTVTLREDADPEAATARLDAELSALEDAGEVSVGGAAQELSEDVTINLTGQNPEGIEEAAQDLVERARELPGVAEASHDLAGEQPVLSVDVDREAAAEYGFTQAEVGQAVAAALQGVPAGTLTLEGAERDIRIAPTHPDASPEDIAGLELPVTQRQTQQAQEAAQDSLDERTDALAEKGEREAEEANREARDQAVEARDQAADRVEELEDQLEQLRNPGSGPPPEPQDPVEELESALDDARDGLQEAEDGIVELEETQEQQRRDQDEQEAIADEQEAIPDITGDAITVDTIADVEEVRTAPSISRMDGERQATVSVTPEAGQLSAVSAAVAQLEAEADLPSGVSFAVAGAAEDLTESFSQLGLAMLAAVVLVLMVMIGTFRSIVQPLVLLVSIPFAATGAVLLLVITQIPLGIPSMIGLLMLIGIVVTNAIVLIDLINKFRAEGMELMDAVIHGTRLRLRPILMTAAATIFALVPMSLGLTGGGVFISQPLAIVVIGGLTTSTLLTLVLVPVLYFLTERSKERRQARRAQRKALKEAGTQEASPLG</sequence>